<dbReference type="eggNOG" id="COG5635">
    <property type="taxonomic scope" value="Bacteria"/>
</dbReference>
<evidence type="ECO:0000313" key="2">
    <source>
        <dbReference type="Proteomes" id="UP000007076"/>
    </source>
</evidence>
<dbReference type="RefSeq" id="WP_014133947.1">
    <property type="nucleotide sequence ID" value="NC_016109.1"/>
</dbReference>
<evidence type="ECO:0000313" key="1">
    <source>
        <dbReference type="EMBL" id="BAJ26628.1"/>
    </source>
</evidence>
<protein>
    <recommendedName>
        <fullName evidence="3">AAA+ ATPase domain-containing protein</fullName>
    </recommendedName>
</protein>
<organism evidence="1 2">
    <name type="scientific">Kitasatospora setae (strain ATCC 33774 / DSM 43861 / JCM 3304 / KCC A-0304 / NBRC 14216 / KM-6054)</name>
    <name type="common">Streptomyces setae</name>
    <dbReference type="NCBI Taxonomy" id="452652"/>
    <lineage>
        <taxon>Bacteria</taxon>
        <taxon>Bacillati</taxon>
        <taxon>Actinomycetota</taxon>
        <taxon>Actinomycetes</taxon>
        <taxon>Kitasatosporales</taxon>
        <taxon>Streptomycetaceae</taxon>
        <taxon>Kitasatospora</taxon>
    </lineage>
</organism>
<dbReference type="InterPro" id="IPR011989">
    <property type="entry name" value="ARM-like"/>
</dbReference>
<reference evidence="1 2" key="1">
    <citation type="journal article" date="2010" name="DNA Res.">
        <title>Genome sequence of Kitasatospora setae NBRC 14216T: an evolutionary snapshot of the family Streptomycetaceae.</title>
        <authorList>
            <person name="Ichikawa N."/>
            <person name="Oguchi A."/>
            <person name="Ikeda H."/>
            <person name="Ishikawa J."/>
            <person name="Kitani S."/>
            <person name="Watanabe Y."/>
            <person name="Nakamura S."/>
            <person name="Katano Y."/>
            <person name="Kishi E."/>
            <person name="Sasagawa M."/>
            <person name="Ankai A."/>
            <person name="Fukui S."/>
            <person name="Hashimoto Y."/>
            <person name="Kamata S."/>
            <person name="Otoguro M."/>
            <person name="Tanikawa S."/>
            <person name="Nihira T."/>
            <person name="Horinouchi S."/>
            <person name="Ohnishi Y."/>
            <person name="Hayakawa M."/>
            <person name="Kuzuyama T."/>
            <person name="Arisawa A."/>
            <person name="Nomoto F."/>
            <person name="Miura H."/>
            <person name="Takahashi Y."/>
            <person name="Fujita N."/>
        </authorList>
    </citation>
    <scope>NUCLEOTIDE SEQUENCE [LARGE SCALE GENOMIC DNA]</scope>
    <source>
        <strain evidence="2">ATCC 33774 / DSM 43861 / JCM 3304 / KCC A-0304 / NBRC 14216 / KM-6054</strain>
    </source>
</reference>
<dbReference type="KEGG" id="ksk:KSE_07890"/>
<dbReference type="Gene3D" id="1.25.10.10">
    <property type="entry name" value="Leucine-rich Repeat Variant"/>
    <property type="match status" value="1"/>
</dbReference>
<gene>
    <name evidence="1" type="ordered locus">KSE_07890</name>
</gene>
<dbReference type="HOGENOM" id="CLU_247919_0_0_11"/>
<dbReference type="STRING" id="452652.KSE_07890"/>
<sequence>MAPRPGGESDKFGNRYEGAWTVRQALNVLLGRGESIVLEPASPLGDGVEFLYRRDGVTQAHQVKRQHRNANSWSVHSLREKGVWDALRFHVEGGRTFHFVSTVPARAVEELTDRARRSDDAAAFRREWLSDGLGDQFDALASAAVYGSAEVAWRMLRGLWVEWHNERELIDTNAVLAEQVLTGAPGHPAALTLGDVLLAGLGSTLDAPALTSRLAVHGLRPAGRAEGAAVAESVAAATRSWAATVEPGLLRPVIARAEADLLVERVTADGPRLTLLTGTAGSGKSAVLHQAVGALTASGTPVLAFRLDRLAPFDSTHRLGRHVKLAMSPVGALATAAAGRPCVLVVDQLDAVSLVSGRSSQAFGPVADLIGEAAAFPAMRVVLVCRAFDAKADPRIRELASADDSVRLEVGSLASAQVNAALVGMGLDPGRLTSSQRALLGSPLHLFLLAQLADRPDVLTGLRSRRQLLDAFWEFKRGQCDVRLPSTRFHRAVSAVAATMSERQQLFVPDSVLDTDDLAASGRVLVSENVLVRDGRKLAFFHESFFDYAFARDWLRRNDGLVEFLTGAEQELFRRGQLRQVLDHLREQDEERFAEEVEALLTAPGIRYHLKEVVLAVLRGLPDPTAAEWGAVSRVLAGRPPFMDQVVNAVRSPAWFRRADDEGVVADWLAGADSRERDWAIQLLGAASDELPDRVAQLLEPHTAHPQFGSWLAWIIRFARIGESRPLFDLLLGAVRAGRLAGHDRDLWVAVDEFADEQPAWAVELIGAQLIDGPDALRLDKRGRVAALESRDHFGVKVITAAALGAPAEYCLRVLPALVRVMAATAMPRKWAGPAYDRHFSLRSPEEQPGDLAEALYHGAAAALRAVAAADPAGARELLAQLAAAPFEAAVWLVYRTLASTGEALAPWAAALLLEGRHRLFVGYASHSTWGARDVLVAIGGALPDTTLADLERLILHLRLPHNGELSPWHEFSLLSALPEDRLSAPAGRRLGELRRLLDRAEPDAPQAITAGFARSPIPSESARQMSDDQWLAALKKHSQDRTDWSTGTGGAHELALVLQGMTEREPVRFARLALRIDAGTHPAYGSALLRGLGDTERLDDPEPLFAAVRHFAGQRRPAHDRWLGWAVRRHLDAVPIDLVEALLRCALESDDPTPARTATTLEDSDGDLFTSGINTVRGTAAEFLGDLLLSDPDGTRAALLLPHVEQLAADPSPAVRTCVAHLLHAALRHDRATVARAFDVLVQAPDPLLASRTVLRLFVALCDGDPAAGHPVIDRMLRSEFAAVRRAGGQVAALAAMDWETNEFLAAVLGGDDGPRMQGAAEVCAQRLTRTGDAAISHHALVRFFHHPDEEVREAAATVAAALRGHRLAPVRATLTALMESRAFEPALPQLLITLDDAPDRIDELALTCVRRFLKVFGKDAADLRTGAAADAHRIGELLVRAHARATPRSRRAEILDLMDELLLTGAFGVTQAITEADRD</sequence>
<dbReference type="PATRIC" id="fig|452652.3.peg.776"/>
<dbReference type="SUPFAM" id="SSF48371">
    <property type="entry name" value="ARM repeat"/>
    <property type="match status" value="1"/>
</dbReference>
<dbReference type="InterPro" id="IPR027417">
    <property type="entry name" value="P-loop_NTPase"/>
</dbReference>
<dbReference type="EMBL" id="AP010968">
    <property type="protein sequence ID" value="BAJ26628.1"/>
    <property type="molecule type" value="Genomic_DNA"/>
</dbReference>
<dbReference type="SUPFAM" id="SSF52540">
    <property type="entry name" value="P-loop containing nucleoside triphosphate hydrolases"/>
    <property type="match status" value="1"/>
</dbReference>
<dbReference type="Proteomes" id="UP000007076">
    <property type="component" value="Chromosome"/>
</dbReference>
<evidence type="ECO:0008006" key="3">
    <source>
        <dbReference type="Google" id="ProtNLM"/>
    </source>
</evidence>
<keyword evidence="2" id="KW-1185">Reference proteome</keyword>
<accession>E4N5Z7</accession>
<dbReference type="InterPro" id="IPR016024">
    <property type="entry name" value="ARM-type_fold"/>
</dbReference>
<name>E4N5Z7_KITSK</name>
<proteinExistence type="predicted"/>